<evidence type="ECO:0000259" key="1">
    <source>
        <dbReference type="Pfam" id="PF00535"/>
    </source>
</evidence>
<dbReference type="SUPFAM" id="SSF53448">
    <property type="entry name" value="Nucleotide-diphospho-sugar transferases"/>
    <property type="match status" value="1"/>
</dbReference>
<proteinExistence type="predicted"/>
<accession>A0ABV8UMH7</accession>
<name>A0ABV8UMH7_9PROT</name>
<dbReference type="PANTHER" id="PTHR43685">
    <property type="entry name" value="GLYCOSYLTRANSFERASE"/>
    <property type="match status" value="1"/>
</dbReference>
<dbReference type="InterPro" id="IPR001173">
    <property type="entry name" value="Glyco_trans_2-like"/>
</dbReference>
<evidence type="ECO:0000313" key="2">
    <source>
        <dbReference type="EMBL" id="MFC4351811.1"/>
    </source>
</evidence>
<dbReference type="Gene3D" id="3.90.550.10">
    <property type="entry name" value="Spore Coat Polysaccharide Biosynthesis Protein SpsA, Chain A"/>
    <property type="match status" value="1"/>
</dbReference>
<reference evidence="3" key="1">
    <citation type="journal article" date="2019" name="Int. J. Syst. Evol. Microbiol.">
        <title>The Global Catalogue of Microorganisms (GCM) 10K type strain sequencing project: providing services to taxonomists for standard genome sequencing and annotation.</title>
        <authorList>
            <consortium name="The Broad Institute Genomics Platform"/>
            <consortium name="The Broad Institute Genome Sequencing Center for Infectious Disease"/>
            <person name="Wu L."/>
            <person name="Ma J."/>
        </authorList>
    </citation>
    <scope>NUCLEOTIDE SEQUENCE [LARGE SCALE GENOMIC DNA]</scope>
    <source>
        <strain evidence="3">CECT 8472</strain>
    </source>
</reference>
<dbReference type="RefSeq" id="WP_382422355.1">
    <property type="nucleotide sequence ID" value="NZ_JBHSCW010000004.1"/>
</dbReference>
<dbReference type="Proteomes" id="UP001595799">
    <property type="component" value="Unassembled WGS sequence"/>
</dbReference>
<dbReference type="CDD" id="cd00761">
    <property type="entry name" value="Glyco_tranf_GTA_type"/>
    <property type="match status" value="1"/>
</dbReference>
<feature type="domain" description="Glycosyltransferase 2-like" evidence="1">
    <location>
        <begin position="70"/>
        <end position="226"/>
    </location>
</feature>
<dbReference type="PANTHER" id="PTHR43685:SF2">
    <property type="entry name" value="GLYCOSYLTRANSFERASE 2-LIKE DOMAIN-CONTAINING PROTEIN"/>
    <property type="match status" value="1"/>
</dbReference>
<sequence>MIALVRKRGKGHLLKHLGSEPNGPLFLFAMQLGSCFSLQGQGMTHAENERISTLNDILSMGRRWFVTDISVVIPTCDRPLLLERALASVMSQSRQAYEILVVDNGRTPLDMSQLPNSVHLLSLPPRVGVSRARNAGAENASGDYIAFLDDDDTWAPDYLETMAHAIESSSSPPDMLIGRIDQFVEGERQVLHSLEYLDHAISMIFTENHGFGGPNTVVRKVAFREVGGYDPALLTAEDRALAVDFLLHGKYLAAVPQAIVFRYAGREDHLDSHENNILGRRAFYEKYRSVMGPRERLIYHAKYMGRMARTNKQSSWLFRKSQRKVSWLVMRLAYCFPSSSPKKE</sequence>
<evidence type="ECO:0000313" key="3">
    <source>
        <dbReference type="Proteomes" id="UP001595799"/>
    </source>
</evidence>
<dbReference type="EMBL" id="JBHSCW010000004">
    <property type="protein sequence ID" value="MFC4351811.1"/>
    <property type="molecule type" value="Genomic_DNA"/>
</dbReference>
<organism evidence="2 3">
    <name type="scientific">Fodinicurvata halophila</name>
    <dbReference type="NCBI Taxonomy" id="1419723"/>
    <lineage>
        <taxon>Bacteria</taxon>
        <taxon>Pseudomonadati</taxon>
        <taxon>Pseudomonadota</taxon>
        <taxon>Alphaproteobacteria</taxon>
        <taxon>Rhodospirillales</taxon>
        <taxon>Rhodovibrionaceae</taxon>
        <taxon>Fodinicurvata</taxon>
    </lineage>
</organism>
<gene>
    <name evidence="2" type="ORF">ACFOW6_09680</name>
</gene>
<comment type="caution">
    <text evidence="2">The sequence shown here is derived from an EMBL/GenBank/DDBJ whole genome shotgun (WGS) entry which is preliminary data.</text>
</comment>
<dbReference type="InterPro" id="IPR029044">
    <property type="entry name" value="Nucleotide-diphossugar_trans"/>
</dbReference>
<keyword evidence="3" id="KW-1185">Reference proteome</keyword>
<dbReference type="Pfam" id="PF00535">
    <property type="entry name" value="Glycos_transf_2"/>
    <property type="match status" value="1"/>
</dbReference>
<dbReference type="InterPro" id="IPR050834">
    <property type="entry name" value="Glycosyltransf_2"/>
</dbReference>
<protein>
    <submittedName>
        <fullName evidence="2">Glycosyltransferase family 2 protein</fullName>
    </submittedName>
</protein>